<sequence>MRQAAEMIAVLFSVVLLGAVVFALVDIILRDESQIKHLPKIAWVLLVVFLPLVGTGLWLILGREYAYRSGGNVSFGDPSRWKSTDKDARSGRSVDSRSTEEQLADLEREIQRSNQNPEGIPDR</sequence>
<feature type="region of interest" description="Disordered" evidence="6">
    <location>
        <begin position="69"/>
        <end position="123"/>
    </location>
</feature>
<dbReference type="GO" id="GO:0005886">
    <property type="term" value="C:plasma membrane"/>
    <property type="evidence" value="ECO:0007669"/>
    <property type="project" value="UniProtKB-SubCell"/>
</dbReference>
<organism evidence="9 10">
    <name type="scientific">Subtercola boreus</name>
    <dbReference type="NCBI Taxonomy" id="120213"/>
    <lineage>
        <taxon>Bacteria</taxon>
        <taxon>Bacillati</taxon>
        <taxon>Actinomycetota</taxon>
        <taxon>Actinomycetes</taxon>
        <taxon>Micrococcales</taxon>
        <taxon>Microbacteriaceae</taxon>
        <taxon>Subtercola</taxon>
    </lineage>
</organism>
<proteinExistence type="predicted"/>
<keyword evidence="3 7" id="KW-0812">Transmembrane</keyword>
<feature type="transmembrane region" description="Helical" evidence="7">
    <location>
        <begin position="41"/>
        <end position="61"/>
    </location>
</feature>
<dbReference type="AlphaFoldDB" id="A0A3E0VAN5"/>
<evidence type="ECO:0000256" key="3">
    <source>
        <dbReference type="ARBA" id="ARBA00022692"/>
    </source>
</evidence>
<evidence type="ECO:0000256" key="2">
    <source>
        <dbReference type="ARBA" id="ARBA00022475"/>
    </source>
</evidence>
<gene>
    <name evidence="9" type="ORF">B7R21_18580</name>
</gene>
<evidence type="ECO:0000313" key="10">
    <source>
        <dbReference type="Proteomes" id="UP000256709"/>
    </source>
</evidence>
<evidence type="ECO:0000256" key="5">
    <source>
        <dbReference type="ARBA" id="ARBA00023136"/>
    </source>
</evidence>
<evidence type="ECO:0000256" key="4">
    <source>
        <dbReference type="ARBA" id="ARBA00022989"/>
    </source>
</evidence>
<keyword evidence="2" id="KW-1003">Cell membrane</keyword>
<evidence type="ECO:0000259" key="8">
    <source>
        <dbReference type="Pfam" id="PF13396"/>
    </source>
</evidence>
<reference evidence="9 10" key="1">
    <citation type="submission" date="2017-04" db="EMBL/GenBank/DDBJ databases">
        <title>Comparative genome analysis of Subtercola boreus.</title>
        <authorList>
            <person name="Cho Y.-J."/>
            <person name="Cho A."/>
            <person name="Kim O.-S."/>
            <person name="Lee J.-I."/>
        </authorList>
    </citation>
    <scope>NUCLEOTIDE SEQUENCE [LARGE SCALE GENOMIC DNA]</scope>
    <source>
        <strain evidence="9 10">P27444</strain>
    </source>
</reference>
<comment type="caution">
    <text evidence="9">The sequence shown here is derived from an EMBL/GenBank/DDBJ whole genome shotgun (WGS) entry which is preliminary data.</text>
</comment>
<comment type="subcellular location">
    <subcellularLocation>
        <location evidence="1">Cell membrane</location>
        <topology evidence="1">Multi-pass membrane protein</topology>
    </subcellularLocation>
</comment>
<dbReference type="EMBL" id="NBXA01000050">
    <property type="protein sequence ID" value="RFA06781.1"/>
    <property type="molecule type" value="Genomic_DNA"/>
</dbReference>
<accession>A0A3E0VAN5</accession>
<name>A0A3E0VAN5_9MICO</name>
<feature type="transmembrane region" description="Helical" evidence="7">
    <location>
        <begin position="7"/>
        <end position="29"/>
    </location>
</feature>
<keyword evidence="5 7" id="KW-0472">Membrane</keyword>
<evidence type="ECO:0000256" key="6">
    <source>
        <dbReference type="SAM" id="MobiDB-lite"/>
    </source>
</evidence>
<dbReference type="Pfam" id="PF13396">
    <property type="entry name" value="PLDc_N"/>
    <property type="match status" value="1"/>
</dbReference>
<evidence type="ECO:0000256" key="7">
    <source>
        <dbReference type="SAM" id="Phobius"/>
    </source>
</evidence>
<dbReference type="Proteomes" id="UP000256709">
    <property type="component" value="Unassembled WGS sequence"/>
</dbReference>
<evidence type="ECO:0000256" key="1">
    <source>
        <dbReference type="ARBA" id="ARBA00004651"/>
    </source>
</evidence>
<protein>
    <recommendedName>
        <fullName evidence="8">Cardiolipin synthase N-terminal domain-containing protein</fullName>
    </recommendedName>
</protein>
<feature type="compositionally biased region" description="Basic and acidic residues" evidence="6">
    <location>
        <begin position="79"/>
        <end position="111"/>
    </location>
</feature>
<feature type="domain" description="Cardiolipin synthase N-terminal" evidence="8">
    <location>
        <begin position="20"/>
        <end position="63"/>
    </location>
</feature>
<evidence type="ECO:0000313" key="9">
    <source>
        <dbReference type="EMBL" id="RFA06781.1"/>
    </source>
</evidence>
<dbReference type="InterPro" id="IPR027379">
    <property type="entry name" value="CLS_N"/>
</dbReference>
<keyword evidence="4 7" id="KW-1133">Transmembrane helix</keyword>